<keyword evidence="2" id="KW-0805">Transcription regulation</keyword>
<dbReference type="Pfam" id="PF00847">
    <property type="entry name" value="AP2"/>
    <property type="match status" value="1"/>
</dbReference>
<dbReference type="OrthoDB" id="677684at2759"/>
<evidence type="ECO:0000256" key="5">
    <source>
        <dbReference type="ARBA" id="ARBA00023163"/>
    </source>
</evidence>
<dbReference type="GO" id="GO:0045893">
    <property type="term" value="P:positive regulation of DNA-templated transcription"/>
    <property type="evidence" value="ECO:0007669"/>
    <property type="project" value="TreeGrafter"/>
</dbReference>
<comment type="similarity">
    <text evidence="7">Belongs to the AP2/ERF transcription factor family. ERF subfamily.</text>
</comment>
<dbReference type="GO" id="GO:0000976">
    <property type="term" value="F:transcription cis-regulatory region binding"/>
    <property type="evidence" value="ECO:0007669"/>
    <property type="project" value="TreeGrafter"/>
</dbReference>
<comment type="caution">
    <text evidence="9">The sequence shown here is derived from an EMBL/GenBank/DDBJ whole genome shotgun (WGS) entry which is preliminary data.</text>
</comment>
<dbReference type="AlphaFoldDB" id="A0A6G1CCC4"/>
<dbReference type="GO" id="GO:0003700">
    <property type="term" value="F:DNA-binding transcription factor activity"/>
    <property type="evidence" value="ECO:0007669"/>
    <property type="project" value="InterPro"/>
</dbReference>
<gene>
    <name evidence="9" type="ORF">E2562_001776</name>
</gene>
<keyword evidence="5" id="KW-0804">Transcription</keyword>
<dbReference type="PRINTS" id="PR00367">
    <property type="entry name" value="ETHRSPELEMNT"/>
</dbReference>
<evidence type="ECO:0000256" key="7">
    <source>
        <dbReference type="ARBA" id="ARBA00024343"/>
    </source>
</evidence>
<evidence type="ECO:0000256" key="1">
    <source>
        <dbReference type="ARBA" id="ARBA00004123"/>
    </source>
</evidence>
<dbReference type="InterPro" id="IPR001471">
    <property type="entry name" value="AP2/ERF_dom"/>
</dbReference>
<dbReference type="Gene3D" id="3.30.730.10">
    <property type="entry name" value="AP2/ERF domain"/>
    <property type="match status" value="1"/>
</dbReference>
<feature type="domain" description="AP2/ERF" evidence="8">
    <location>
        <begin position="18"/>
        <end position="79"/>
    </location>
</feature>
<keyword evidence="10" id="KW-1185">Reference proteome</keyword>
<dbReference type="SUPFAM" id="SSF54171">
    <property type="entry name" value="DNA-binding domain"/>
    <property type="match status" value="1"/>
</dbReference>
<proteinExistence type="inferred from homology"/>
<reference evidence="9 10" key="1">
    <citation type="submission" date="2019-11" db="EMBL/GenBank/DDBJ databases">
        <title>Whole genome sequence of Oryza granulata.</title>
        <authorList>
            <person name="Li W."/>
        </authorList>
    </citation>
    <scope>NUCLEOTIDE SEQUENCE [LARGE SCALE GENOMIC DNA]</scope>
    <source>
        <strain evidence="10">cv. Menghai</strain>
        <tissue evidence="9">Leaf</tissue>
    </source>
</reference>
<dbReference type="Proteomes" id="UP000479710">
    <property type="component" value="Unassembled WGS sequence"/>
</dbReference>
<dbReference type="FunFam" id="3.30.730.10:FF:000010">
    <property type="entry name" value="AP2-EREBP transcription factor"/>
    <property type="match status" value="1"/>
</dbReference>
<dbReference type="InterPro" id="IPR036955">
    <property type="entry name" value="AP2/ERF_dom_sf"/>
</dbReference>
<dbReference type="SMART" id="SM00380">
    <property type="entry name" value="AP2"/>
    <property type="match status" value="1"/>
</dbReference>
<dbReference type="GO" id="GO:0006950">
    <property type="term" value="P:response to stress"/>
    <property type="evidence" value="ECO:0007669"/>
    <property type="project" value="TreeGrafter"/>
</dbReference>
<evidence type="ECO:0000256" key="2">
    <source>
        <dbReference type="ARBA" id="ARBA00023015"/>
    </source>
</evidence>
<evidence type="ECO:0000256" key="3">
    <source>
        <dbReference type="ARBA" id="ARBA00023016"/>
    </source>
</evidence>
<name>A0A6G1CCC4_9ORYZ</name>
<dbReference type="PANTHER" id="PTHR31241">
    <property type="entry name" value="DEHYDRATION-RESPONSIVE ELEMENT-BINDING PROTEIN 2C"/>
    <property type="match status" value="1"/>
</dbReference>
<evidence type="ECO:0000259" key="8">
    <source>
        <dbReference type="PROSITE" id="PS51032"/>
    </source>
</evidence>
<dbReference type="CDD" id="cd00018">
    <property type="entry name" value="AP2"/>
    <property type="match status" value="1"/>
</dbReference>
<keyword evidence="3" id="KW-0346">Stress response</keyword>
<sequence length="196" mass="21265">MVPPLSDAMVQQAPKNLGLRGVRRRLWGRWAAEIRVPRARSRLWIGTFPCPRTAALAYDAALFCFHGNNPPGHRAFNFPFAPRLYIDDHRRYGLTLNNVRAIAERYALDVGSFLFRPLPPAAPLVPVFTAAAAPVVVPAANAAATMVAATAAAVDPYYSNEADNTTDEDVIAAADRLLSMDIDEVAALIGIVQQGE</sequence>
<comment type="subcellular location">
    <subcellularLocation>
        <location evidence="1">Nucleus</location>
    </subcellularLocation>
</comment>
<evidence type="ECO:0000256" key="4">
    <source>
        <dbReference type="ARBA" id="ARBA00023125"/>
    </source>
</evidence>
<protein>
    <recommendedName>
        <fullName evidence="8">AP2/ERF domain-containing protein</fullName>
    </recommendedName>
</protein>
<evidence type="ECO:0000313" key="9">
    <source>
        <dbReference type="EMBL" id="KAF0898128.1"/>
    </source>
</evidence>
<dbReference type="PROSITE" id="PS51032">
    <property type="entry name" value="AP2_ERF"/>
    <property type="match status" value="1"/>
</dbReference>
<accession>A0A6G1CCC4</accession>
<evidence type="ECO:0000256" key="6">
    <source>
        <dbReference type="ARBA" id="ARBA00023242"/>
    </source>
</evidence>
<keyword evidence="6" id="KW-0539">Nucleus</keyword>
<evidence type="ECO:0000313" key="10">
    <source>
        <dbReference type="Proteomes" id="UP000479710"/>
    </source>
</evidence>
<dbReference type="GO" id="GO:0005634">
    <property type="term" value="C:nucleus"/>
    <property type="evidence" value="ECO:0007669"/>
    <property type="project" value="UniProtKB-SubCell"/>
</dbReference>
<keyword evidence="4" id="KW-0238">DNA-binding</keyword>
<dbReference type="InterPro" id="IPR016177">
    <property type="entry name" value="DNA-bd_dom_sf"/>
</dbReference>
<organism evidence="9 10">
    <name type="scientific">Oryza meyeriana var. granulata</name>
    <dbReference type="NCBI Taxonomy" id="110450"/>
    <lineage>
        <taxon>Eukaryota</taxon>
        <taxon>Viridiplantae</taxon>
        <taxon>Streptophyta</taxon>
        <taxon>Embryophyta</taxon>
        <taxon>Tracheophyta</taxon>
        <taxon>Spermatophyta</taxon>
        <taxon>Magnoliopsida</taxon>
        <taxon>Liliopsida</taxon>
        <taxon>Poales</taxon>
        <taxon>Poaceae</taxon>
        <taxon>BOP clade</taxon>
        <taxon>Oryzoideae</taxon>
        <taxon>Oryzeae</taxon>
        <taxon>Oryzinae</taxon>
        <taxon>Oryza</taxon>
        <taxon>Oryza meyeriana</taxon>
    </lineage>
</organism>
<dbReference type="EMBL" id="SPHZ02000009">
    <property type="protein sequence ID" value="KAF0898128.1"/>
    <property type="molecule type" value="Genomic_DNA"/>
</dbReference>
<dbReference type="PANTHER" id="PTHR31241:SF5">
    <property type="entry name" value="OS08G0521600 PROTEIN"/>
    <property type="match status" value="1"/>
</dbReference>